<organism evidence="1">
    <name type="scientific">Anopheles coluzzii</name>
    <name type="common">African malaria mosquito</name>
    <dbReference type="NCBI Taxonomy" id="1518534"/>
    <lineage>
        <taxon>Eukaryota</taxon>
        <taxon>Metazoa</taxon>
        <taxon>Ecdysozoa</taxon>
        <taxon>Arthropoda</taxon>
        <taxon>Hexapoda</taxon>
        <taxon>Insecta</taxon>
        <taxon>Pterygota</taxon>
        <taxon>Neoptera</taxon>
        <taxon>Endopterygota</taxon>
        <taxon>Diptera</taxon>
        <taxon>Nematocera</taxon>
        <taxon>Culicoidea</taxon>
        <taxon>Culicidae</taxon>
        <taxon>Anophelinae</taxon>
        <taxon>Anopheles</taxon>
    </lineage>
</organism>
<proteinExistence type="predicted"/>
<sequence>MNMLPNVLLAPCKRTSPSIEWYAVLSHERYERSMEPMLACRILFQLQLQVQFQLGGKAVPIAVGTIGAGNGATLGLAGPPFASARARRASRLHRHRLRWSIAPDPLVDLLVLDQVRLLPERFRTDLAPERFLARATGGRRYERAARLLRLLLVGSSLAFWCRRGVAGARGGRGGGGGGVGIVAEPQLGTAQAVRFAERRSDRAEPEVRVPVLMVMVPGLLQVPAVEYEIVGGGRDDRPGWTSGGGDELAAVGRRAGRFQLDRRPVLQPVLEQRHPCVSRLCRVELVPVDVWTGEFGRISSLSESCCVTISLPPSGTPLQVPSIHASRSIQESRVSLPSSFSTLLLGTVVSAIADPMIAAMSSIELMSYSDSSFVSTNIRAPDTESAPFMTQLSAGALEPSENSFTSARLHVCEPPLSALVPSGLSTESGRQVDVEDTMLLSLPVEPTLLPVPGAPPLPFVFPLLPPRWPFVPLVAAFAYVFCV</sequence>
<dbReference type="Proteomes" id="UP000075882">
    <property type="component" value="Unassembled WGS sequence"/>
</dbReference>
<dbReference type="EnsemblMetazoa" id="ACOM037343-RA">
    <property type="protein sequence ID" value="ACOM037343-PA.1"/>
    <property type="gene ID" value="ACOM037343"/>
</dbReference>
<protein>
    <submittedName>
        <fullName evidence="1">Uncharacterized protein</fullName>
    </submittedName>
</protein>
<dbReference type="AlphaFoldDB" id="A0A8W7PVA5"/>
<reference evidence="1" key="1">
    <citation type="submission" date="2022-08" db="UniProtKB">
        <authorList>
            <consortium name="EnsemblMetazoa"/>
        </authorList>
    </citation>
    <scope>IDENTIFICATION</scope>
</reference>
<accession>A0A8W7PVA5</accession>
<name>A0A8W7PVA5_ANOCL</name>
<evidence type="ECO:0000313" key="1">
    <source>
        <dbReference type="EnsemblMetazoa" id="ACOM037343-PA.1"/>
    </source>
</evidence>